<evidence type="ECO:0000313" key="3">
    <source>
        <dbReference type="Proteomes" id="UP000198588"/>
    </source>
</evidence>
<proteinExistence type="predicted"/>
<dbReference type="PANTHER" id="PTHR37951:SF1">
    <property type="entry name" value="TYPE VI SECRETION SYSTEM COMPONENT TSSA1"/>
    <property type="match status" value="1"/>
</dbReference>
<dbReference type="PANTHER" id="PTHR37951">
    <property type="entry name" value="CYTOPLASMIC PROTEIN-RELATED"/>
    <property type="match status" value="1"/>
</dbReference>
<gene>
    <name evidence="2" type="ORF">SAMN02927914_06607</name>
</gene>
<protein>
    <submittedName>
        <fullName evidence="2">Type VI secretion system protein ImpA</fullName>
    </submittedName>
</protein>
<dbReference type="EMBL" id="FMXM01000047">
    <property type="protein sequence ID" value="SDA99526.1"/>
    <property type="molecule type" value="Genomic_DNA"/>
</dbReference>
<reference evidence="2 3" key="1">
    <citation type="submission" date="2016-10" db="EMBL/GenBank/DDBJ databases">
        <authorList>
            <person name="de Groot N.N."/>
        </authorList>
    </citation>
    <scope>NUCLEOTIDE SEQUENCE [LARGE SCALE GENOMIC DNA]</scope>
    <source>
        <strain evidence="2 3">CGMCC 1.12097</strain>
    </source>
</reference>
<dbReference type="InterPro" id="IPR010657">
    <property type="entry name" value="ImpA_N"/>
</dbReference>
<evidence type="ECO:0000313" key="2">
    <source>
        <dbReference type="EMBL" id="SDA99526.1"/>
    </source>
</evidence>
<feature type="domain" description="ImpA N-terminal" evidence="1">
    <location>
        <begin position="23"/>
        <end position="146"/>
    </location>
</feature>
<dbReference type="Pfam" id="PF06812">
    <property type="entry name" value="ImpA_N"/>
    <property type="match status" value="1"/>
</dbReference>
<dbReference type="NCBIfam" id="TIGR03363">
    <property type="entry name" value="VI_chp_8"/>
    <property type="match status" value="1"/>
</dbReference>
<dbReference type="AlphaFoldDB" id="A0A1G5ZYB1"/>
<evidence type="ECO:0000259" key="1">
    <source>
        <dbReference type="Pfam" id="PF06812"/>
    </source>
</evidence>
<dbReference type="Proteomes" id="UP000198588">
    <property type="component" value="Unassembled WGS sequence"/>
</dbReference>
<sequence length="345" mass="37684">MVKGGANLIGQHELAMFDVDRLMEPVSDSNPCGDALDYDLSFLELEMAAQGKPARQMGDSVIAAEAPDWRQVWQLGLELATRTKDLRVGVLLTRSALSQFGYPGLRNGLELLVGYAEFHWPELHPRPDVEDSGDQTVRLNALANLCDPSGLIAEVCQVPLTASRQFGTFTLRDRMETQRSQSTEIDSATIDLAFGDTDPALLYQLGADLDASLKAATGLDAIMKEHVDIIDAVRFEPLMSVLRQCKDMVSRHLKIPQSETVMQPLLPGAEVRSPGEIRGRNDVISILDGICRWYQVNEPASPVPALLERAKRLVSKDFMALIEDLAPDGAAQYRSIAGLAADSGA</sequence>
<accession>A0A1G5ZYB1</accession>
<dbReference type="STRING" id="1165689.SAMN02927914_06607"/>
<name>A0A1G5ZYB1_9HYPH</name>
<dbReference type="InterPro" id="IPR017740">
    <property type="entry name" value="TssA-like"/>
</dbReference>
<organism evidence="2 3">
    <name type="scientific">Mesorhizobium qingshengii</name>
    <dbReference type="NCBI Taxonomy" id="1165689"/>
    <lineage>
        <taxon>Bacteria</taxon>
        <taxon>Pseudomonadati</taxon>
        <taxon>Pseudomonadota</taxon>
        <taxon>Alphaproteobacteria</taxon>
        <taxon>Hyphomicrobiales</taxon>
        <taxon>Phyllobacteriaceae</taxon>
        <taxon>Mesorhizobium</taxon>
    </lineage>
</organism>